<dbReference type="AlphaFoldDB" id="A0A380V775"/>
<gene>
    <name evidence="1" type="ORF">NCTC10851_00074</name>
</gene>
<dbReference type="EMBL" id="UFSB01000001">
    <property type="protein sequence ID" value="SUU33928.1"/>
    <property type="molecule type" value="Genomic_DNA"/>
</dbReference>
<evidence type="ECO:0000313" key="2">
    <source>
        <dbReference type="Proteomes" id="UP000254507"/>
    </source>
</evidence>
<protein>
    <submittedName>
        <fullName evidence="1">Uncharacterized protein</fullName>
    </submittedName>
</protein>
<name>A0A380V775_9PAST</name>
<accession>A0A380V775</accession>
<reference evidence="1 2" key="1">
    <citation type="submission" date="2018-06" db="EMBL/GenBank/DDBJ databases">
        <authorList>
            <consortium name="Pathogen Informatics"/>
            <person name="Doyle S."/>
        </authorList>
    </citation>
    <scope>NUCLEOTIDE SEQUENCE [LARGE SCALE GENOMIC DNA]</scope>
    <source>
        <strain evidence="1 2">NCTC10851</strain>
    </source>
</reference>
<proteinExistence type="predicted"/>
<evidence type="ECO:0000313" key="1">
    <source>
        <dbReference type="EMBL" id="SUU33928.1"/>
    </source>
</evidence>
<dbReference type="Proteomes" id="UP000254507">
    <property type="component" value="Unassembled WGS sequence"/>
</dbReference>
<dbReference type="RefSeq" id="WP_158216615.1">
    <property type="nucleotide sequence ID" value="NZ_NLFK01000004.1"/>
</dbReference>
<organism evidence="1 2">
    <name type="scientific">Actinobacillus seminis</name>
    <dbReference type="NCBI Taxonomy" id="722"/>
    <lineage>
        <taxon>Bacteria</taxon>
        <taxon>Pseudomonadati</taxon>
        <taxon>Pseudomonadota</taxon>
        <taxon>Gammaproteobacteria</taxon>
        <taxon>Pasteurellales</taxon>
        <taxon>Pasteurellaceae</taxon>
        <taxon>Actinobacillus</taxon>
    </lineage>
</organism>
<sequence length="56" mass="6391">MSKTPLAVENEHAIREMVIWFLSQQGFKYHLPKGRGLTANFGKTRFRTVQSAAVNQ</sequence>